<reference evidence="3" key="1">
    <citation type="submission" date="2023-03" db="EMBL/GenBank/DDBJ databases">
        <title>Massive genome expansion in bonnet fungi (Mycena s.s.) driven by repeated elements and novel gene families across ecological guilds.</title>
        <authorList>
            <consortium name="Lawrence Berkeley National Laboratory"/>
            <person name="Harder C.B."/>
            <person name="Miyauchi S."/>
            <person name="Viragh M."/>
            <person name="Kuo A."/>
            <person name="Thoen E."/>
            <person name="Andreopoulos B."/>
            <person name="Lu D."/>
            <person name="Skrede I."/>
            <person name="Drula E."/>
            <person name="Henrissat B."/>
            <person name="Morin E."/>
            <person name="Kohler A."/>
            <person name="Barry K."/>
            <person name="LaButti K."/>
            <person name="Morin E."/>
            <person name="Salamov A."/>
            <person name="Lipzen A."/>
            <person name="Mereny Z."/>
            <person name="Hegedus B."/>
            <person name="Baldrian P."/>
            <person name="Stursova M."/>
            <person name="Weitz H."/>
            <person name="Taylor A."/>
            <person name="Grigoriev I.V."/>
            <person name="Nagy L.G."/>
            <person name="Martin F."/>
            <person name="Kauserud H."/>
        </authorList>
    </citation>
    <scope>NUCLEOTIDE SEQUENCE</scope>
    <source>
        <strain evidence="3">9144</strain>
    </source>
</reference>
<accession>A0AAD6VDE7</accession>
<gene>
    <name evidence="3" type="ORF">GGX14DRAFT_108411</name>
</gene>
<dbReference type="AlphaFoldDB" id="A0AAD6VDE7"/>
<evidence type="ECO:0000256" key="1">
    <source>
        <dbReference type="SAM" id="MobiDB-lite"/>
    </source>
</evidence>
<organism evidence="3 4">
    <name type="scientific">Mycena pura</name>
    <dbReference type="NCBI Taxonomy" id="153505"/>
    <lineage>
        <taxon>Eukaryota</taxon>
        <taxon>Fungi</taxon>
        <taxon>Dikarya</taxon>
        <taxon>Basidiomycota</taxon>
        <taxon>Agaricomycotina</taxon>
        <taxon>Agaricomycetes</taxon>
        <taxon>Agaricomycetidae</taxon>
        <taxon>Agaricales</taxon>
        <taxon>Marasmiineae</taxon>
        <taxon>Mycenaceae</taxon>
        <taxon>Mycena</taxon>
    </lineage>
</organism>
<dbReference type="EMBL" id="JARJCW010000030">
    <property type="protein sequence ID" value="KAJ7209751.1"/>
    <property type="molecule type" value="Genomic_DNA"/>
</dbReference>
<feature type="signal peptide" evidence="2">
    <location>
        <begin position="1"/>
        <end position="20"/>
    </location>
</feature>
<name>A0AAD6VDE7_9AGAR</name>
<evidence type="ECO:0000256" key="2">
    <source>
        <dbReference type="SAM" id="SignalP"/>
    </source>
</evidence>
<proteinExistence type="predicted"/>
<protein>
    <submittedName>
        <fullName evidence="3">Uncharacterized protein</fullName>
    </submittedName>
</protein>
<comment type="caution">
    <text evidence="3">The sequence shown here is derived from an EMBL/GenBank/DDBJ whole genome shotgun (WGS) entry which is preliminary data.</text>
</comment>
<sequence>MRFTAPTALALALSLFAVRAAPVPALNTRTPAVTRARRLDPLALLPNIDHLMRRTRDSLTRLSDHDTSSFTPAAGASPEAAWAGDSVSEPDNIEPSVFVRPRGCRLYLCL</sequence>
<keyword evidence="2" id="KW-0732">Signal</keyword>
<evidence type="ECO:0000313" key="3">
    <source>
        <dbReference type="EMBL" id="KAJ7209751.1"/>
    </source>
</evidence>
<feature type="chain" id="PRO_5042132851" evidence="2">
    <location>
        <begin position="21"/>
        <end position="110"/>
    </location>
</feature>
<feature type="region of interest" description="Disordered" evidence="1">
    <location>
        <begin position="61"/>
        <end position="88"/>
    </location>
</feature>
<keyword evidence="4" id="KW-1185">Reference proteome</keyword>
<evidence type="ECO:0000313" key="4">
    <source>
        <dbReference type="Proteomes" id="UP001219525"/>
    </source>
</evidence>
<feature type="compositionally biased region" description="Low complexity" evidence="1">
    <location>
        <begin position="72"/>
        <end position="84"/>
    </location>
</feature>
<dbReference type="Proteomes" id="UP001219525">
    <property type="component" value="Unassembled WGS sequence"/>
</dbReference>